<proteinExistence type="predicted"/>
<keyword evidence="2" id="KW-1185">Reference proteome</keyword>
<reference evidence="1 2" key="1">
    <citation type="journal article" date="2022" name="New Phytol.">
        <title>Ecological generalism drives hyperdiversity of secondary metabolite gene clusters in xylarialean endophytes.</title>
        <authorList>
            <person name="Franco M.E.E."/>
            <person name="Wisecaver J.H."/>
            <person name="Arnold A.E."/>
            <person name="Ju Y.M."/>
            <person name="Slot J.C."/>
            <person name="Ahrendt S."/>
            <person name="Moore L.P."/>
            <person name="Eastman K.E."/>
            <person name="Scott K."/>
            <person name="Konkel Z."/>
            <person name="Mondo S.J."/>
            <person name="Kuo A."/>
            <person name="Hayes R.D."/>
            <person name="Haridas S."/>
            <person name="Andreopoulos B."/>
            <person name="Riley R."/>
            <person name="LaButti K."/>
            <person name="Pangilinan J."/>
            <person name="Lipzen A."/>
            <person name="Amirebrahimi M."/>
            <person name="Yan J."/>
            <person name="Adam C."/>
            <person name="Keymanesh K."/>
            <person name="Ng V."/>
            <person name="Louie K."/>
            <person name="Northen T."/>
            <person name="Drula E."/>
            <person name="Henrissat B."/>
            <person name="Hsieh H.M."/>
            <person name="Youens-Clark K."/>
            <person name="Lutzoni F."/>
            <person name="Miadlikowska J."/>
            <person name="Eastwood D.C."/>
            <person name="Hamelin R.C."/>
            <person name="Grigoriev I.V."/>
            <person name="U'Ren J.M."/>
        </authorList>
    </citation>
    <scope>NUCLEOTIDE SEQUENCE [LARGE SCALE GENOMIC DNA]</scope>
    <source>
        <strain evidence="1 2">ER1909</strain>
    </source>
</reference>
<dbReference type="Proteomes" id="UP001497680">
    <property type="component" value="Unassembled WGS sequence"/>
</dbReference>
<comment type="caution">
    <text evidence="1">The sequence shown here is derived from an EMBL/GenBank/DDBJ whole genome shotgun (WGS) entry which is preliminary data.</text>
</comment>
<evidence type="ECO:0000313" key="1">
    <source>
        <dbReference type="EMBL" id="KAI6080177.1"/>
    </source>
</evidence>
<accession>A0ACC0CIB1</accession>
<protein>
    <submittedName>
        <fullName evidence="1">Trichodiene oxygenase</fullName>
    </submittedName>
</protein>
<name>A0ACC0CIB1_9PEZI</name>
<gene>
    <name evidence="1" type="ORF">F4821DRAFT_276633</name>
</gene>
<sequence>MPEMNVLAASLLWPYVLASGVVFVTTVVFYRLFLHPLANFPGPKLAAATRGFEAYYDVVRKGQYTFKIAEMHEKYGPIVRISPYELHVNDPEFYEAIYTREGRWDKYAWTYDAFGAPLSTICAIDHNVHKRRRAAVNPFFSKANVASKADIVQRLVDKLCSRFDEFADDLTGARLSLSAAISALTRDVATEFILGKSYDNLGVKNFNAEIAAISQNSGSIWRTTKHLRWYGPLMKSLPIWLMQRTADEGVKKHISFLMDMVAVCSEIHSASMSGTLDPDAPRTIVHKILDSDLPDNEKSFKRIFDEVGTITGAAFETTAHSIRLTLYHIYKDAEVLRRLRAELTTMLPAEQKSDLVLSRLEQLPYLTAILMEGLRLSPGTATRATRVAADRDLSFRGRRIPAGTPIGMTTYLMHRDPDVYPNPDQFQPQRWLDLQDRWKLDKYYAPLSKGPRNCLGMHLAWAELYLTVAAIVERFDLVFDSLAADDLTCTHDRFLIGTSAKNGVPVTVRGVRA</sequence>
<organism evidence="1 2">
    <name type="scientific">Hypoxylon rubiginosum</name>
    <dbReference type="NCBI Taxonomy" id="110542"/>
    <lineage>
        <taxon>Eukaryota</taxon>
        <taxon>Fungi</taxon>
        <taxon>Dikarya</taxon>
        <taxon>Ascomycota</taxon>
        <taxon>Pezizomycotina</taxon>
        <taxon>Sordariomycetes</taxon>
        <taxon>Xylariomycetidae</taxon>
        <taxon>Xylariales</taxon>
        <taxon>Hypoxylaceae</taxon>
        <taxon>Hypoxylon</taxon>
    </lineage>
</organism>
<evidence type="ECO:0000313" key="2">
    <source>
        <dbReference type="Proteomes" id="UP001497680"/>
    </source>
</evidence>
<dbReference type="EMBL" id="MU394473">
    <property type="protein sequence ID" value="KAI6080177.1"/>
    <property type="molecule type" value="Genomic_DNA"/>
</dbReference>